<dbReference type="EMBL" id="VBOU01000054">
    <property type="protein sequence ID" value="TMQ54791.1"/>
    <property type="molecule type" value="Genomic_DNA"/>
</dbReference>
<dbReference type="InterPro" id="IPR036736">
    <property type="entry name" value="ACP-like_sf"/>
</dbReference>
<feature type="transmembrane region" description="Helical" evidence="1">
    <location>
        <begin position="657"/>
        <end position="676"/>
    </location>
</feature>
<dbReference type="SUPFAM" id="SSF51161">
    <property type="entry name" value="Trimeric LpxA-like enzymes"/>
    <property type="match status" value="3"/>
</dbReference>
<dbReference type="AlphaFoldDB" id="A0A538STW6"/>
<feature type="transmembrane region" description="Helical" evidence="1">
    <location>
        <begin position="628"/>
        <end position="651"/>
    </location>
</feature>
<dbReference type="PANTHER" id="PTHR43300">
    <property type="entry name" value="ACETYLTRANSFERASE"/>
    <property type="match status" value="1"/>
</dbReference>
<feature type="domain" description="Carrier" evidence="2">
    <location>
        <begin position="22"/>
        <end position="99"/>
    </location>
</feature>
<dbReference type="InterPro" id="IPR001451">
    <property type="entry name" value="Hexapep"/>
</dbReference>
<evidence type="ECO:0000256" key="1">
    <source>
        <dbReference type="SAM" id="Phobius"/>
    </source>
</evidence>
<sequence>MSRRVADPAVTAESIAVDDQRGAVTAYESVLAEVLAGVLRVDRVPVDSHFFEELRADSLVMAHFCARVRKRGDLPPISMRDVYRHPTIRSLAASLADVGPRAVQSPVPAPTEAAARASRLEYVACGVLQLLSFLGYCYLAVLGAGLAYEWISAGSGMVEIYLRLVLCGAAAFLIVCTVPILAKWVLIGRWKPGKIGLWSLAYVRFWFVKTLIRSNPCALLFVGSPLYVLYLRALGAKIGPGVAIFSRRIPVCTDLLTIGAWTVIRRESFFQCYRAHAGRIEIGRVTVGRDAVIGERTVLDINTSMGDGAQLGHASALHGGQAIPAGQRWHGSPAQRTDVDYLRVAPMPCGTLRRVSFSAGTLLLVLLVYLPFLERSPYLLASVMPSLVRLLEPSAAGAAVLTLREISVGALELSLLLFFGAVLIGLPLVVAVPRVLNLFLKPGRVYPLYGFHDRVQRAITRLGTIRLFVRLFGDSSYIVHYLTWLGYRLSPVEQTGSNFGIVVWQANPNLCSVGTGTMVADGLAIINDEVSSTSFCVTRASIGPHSFLGNDVTYPPGGRTGDNCLLATKVMVPLDGAIRENTGLLGSPCFEIPRTVDRDTRFDHLRTGDEFRRGLAAKNRYNIRTMGLLLFARWVGVLIVTLLELSGLALYDVAGHVATAGLLAAGLLVSALYFALVERCVAGFRSLEPTYCSIYDPRFWVHERLWKVPALDYLHSFDGTAYKTFIWRLMGVRIGRRVFDDGVHIPERTLVAIGDDCVLNNGSKIQCHSQEDATFKSDHTTMGAGCTIGVGALVHYGVTMGDGSVLAADSFLMKGEEVPAHARWGGNPAREM</sequence>
<protein>
    <submittedName>
        <fullName evidence="3">Peptide synthetase</fullName>
    </submittedName>
</protein>
<dbReference type="PANTHER" id="PTHR43300:SF11">
    <property type="entry name" value="ACETYLTRANSFERASE RV3034C-RELATED"/>
    <property type="match status" value="1"/>
</dbReference>
<dbReference type="Pfam" id="PF14602">
    <property type="entry name" value="Hexapep_2"/>
    <property type="match status" value="1"/>
</dbReference>
<feature type="transmembrane region" description="Helical" evidence="1">
    <location>
        <begin position="160"/>
        <end position="182"/>
    </location>
</feature>
<dbReference type="Pfam" id="PF00550">
    <property type="entry name" value="PP-binding"/>
    <property type="match status" value="1"/>
</dbReference>
<evidence type="ECO:0000313" key="3">
    <source>
        <dbReference type="EMBL" id="TMQ54791.1"/>
    </source>
</evidence>
<evidence type="ECO:0000259" key="2">
    <source>
        <dbReference type="PROSITE" id="PS50075"/>
    </source>
</evidence>
<proteinExistence type="predicted"/>
<name>A0A538STW6_UNCEI</name>
<keyword evidence="1" id="KW-1133">Transmembrane helix</keyword>
<dbReference type="Proteomes" id="UP000319829">
    <property type="component" value="Unassembled WGS sequence"/>
</dbReference>
<accession>A0A538STW6</accession>
<dbReference type="SUPFAM" id="SSF47336">
    <property type="entry name" value="ACP-like"/>
    <property type="match status" value="1"/>
</dbReference>
<comment type="caution">
    <text evidence="3">The sequence shown here is derived from an EMBL/GenBank/DDBJ whole genome shotgun (WGS) entry which is preliminary data.</text>
</comment>
<dbReference type="InterPro" id="IPR012728">
    <property type="entry name" value="Pls/PosA_C"/>
</dbReference>
<dbReference type="InterPro" id="IPR009081">
    <property type="entry name" value="PP-bd_ACP"/>
</dbReference>
<dbReference type="PROSITE" id="PS50075">
    <property type="entry name" value="CARRIER"/>
    <property type="match status" value="1"/>
</dbReference>
<feature type="transmembrane region" description="Helical" evidence="1">
    <location>
        <begin position="355"/>
        <end position="372"/>
    </location>
</feature>
<dbReference type="Gene3D" id="1.10.1200.10">
    <property type="entry name" value="ACP-like"/>
    <property type="match status" value="1"/>
</dbReference>
<dbReference type="InterPro" id="IPR011004">
    <property type="entry name" value="Trimer_LpxA-like_sf"/>
</dbReference>
<dbReference type="InterPro" id="IPR050179">
    <property type="entry name" value="Trans_hexapeptide_repeat"/>
</dbReference>
<dbReference type="NCBIfam" id="TIGR02353">
    <property type="entry name" value="NRPS_term_dom"/>
    <property type="match status" value="1"/>
</dbReference>
<feature type="transmembrane region" description="Helical" evidence="1">
    <location>
        <begin position="122"/>
        <end position="148"/>
    </location>
</feature>
<reference evidence="3 4" key="1">
    <citation type="journal article" date="2019" name="Nat. Microbiol.">
        <title>Mediterranean grassland soil C-N compound turnover is dependent on rainfall and depth, and is mediated by genomically divergent microorganisms.</title>
        <authorList>
            <person name="Diamond S."/>
            <person name="Andeer P.F."/>
            <person name="Li Z."/>
            <person name="Crits-Christoph A."/>
            <person name="Burstein D."/>
            <person name="Anantharaman K."/>
            <person name="Lane K.R."/>
            <person name="Thomas B.C."/>
            <person name="Pan C."/>
            <person name="Northen T.R."/>
            <person name="Banfield J.F."/>
        </authorList>
    </citation>
    <scope>NUCLEOTIDE SEQUENCE [LARGE SCALE GENOMIC DNA]</scope>
    <source>
        <strain evidence="3">WS_4</strain>
    </source>
</reference>
<dbReference type="Gene3D" id="2.160.10.10">
    <property type="entry name" value="Hexapeptide repeat proteins"/>
    <property type="match status" value="2"/>
</dbReference>
<keyword evidence="1" id="KW-0812">Transmembrane</keyword>
<organism evidence="3 4">
    <name type="scientific">Eiseniibacteriota bacterium</name>
    <dbReference type="NCBI Taxonomy" id="2212470"/>
    <lineage>
        <taxon>Bacteria</taxon>
        <taxon>Candidatus Eiseniibacteriota</taxon>
    </lineage>
</organism>
<keyword evidence="1" id="KW-0472">Membrane</keyword>
<gene>
    <name evidence="3" type="ORF">E6K74_05020</name>
</gene>
<feature type="transmembrane region" description="Helical" evidence="1">
    <location>
        <begin position="413"/>
        <end position="436"/>
    </location>
</feature>
<evidence type="ECO:0000313" key="4">
    <source>
        <dbReference type="Proteomes" id="UP000319829"/>
    </source>
</evidence>